<protein>
    <submittedName>
        <fullName evidence="2">Uncharacterized protein</fullName>
    </submittedName>
</protein>
<feature type="compositionally biased region" description="Basic and acidic residues" evidence="1">
    <location>
        <begin position="113"/>
        <end position="134"/>
    </location>
</feature>
<evidence type="ECO:0000256" key="1">
    <source>
        <dbReference type="SAM" id="MobiDB-lite"/>
    </source>
</evidence>
<feature type="compositionally biased region" description="Acidic residues" evidence="1">
    <location>
        <begin position="72"/>
        <end position="91"/>
    </location>
</feature>
<name>V9EHZ4_PHYNI</name>
<gene>
    <name evidence="2" type="ORF">F443_15566</name>
</gene>
<proteinExistence type="predicted"/>
<sequence length="134" mass="14771">MRNAGSTKSSAPASWPTDEAPACHSSPELPPTKHPANTHATNAPAPNATLRARKPIAYVFFTQGFTMRVDYNDEDYDPERDPDNGLDDDVEEIPRTIRTAEQRGSGRHTGVIAKDKNDNAKEADKEVDVNARRK</sequence>
<feature type="compositionally biased region" description="Low complexity" evidence="1">
    <location>
        <begin position="34"/>
        <end position="49"/>
    </location>
</feature>
<evidence type="ECO:0000313" key="3">
    <source>
        <dbReference type="Proteomes" id="UP000018721"/>
    </source>
</evidence>
<dbReference type="EMBL" id="ANIZ01002738">
    <property type="protein sequence ID" value="ETI38779.1"/>
    <property type="molecule type" value="Genomic_DNA"/>
</dbReference>
<keyword evidence="3" id="KW-1185">Reference proteome</keyword>
<dbReference type="Proteomes" id="UP000018721">
    <property type="component" value="Unassembled WGS sequence"/>
</dbReference>
<feature type="region of interest" description="Disordered" evidence="1">
    <location>
        <begin position="1"/>
        <end position="53"/>
    </location>
</feature>
<accession>V9EHZ4</accession>
<feature type="compositionally biased region" description="Basic and acidic residues" evidence="1">
    <location>
        <begin position="92"/>
        <end position="101"/>
    </location>
</feature>
<feature type="region of interest" description="Disordered" evidence="1">
    <location>
        <begin position="71"/>
        <end position="134"/>
    </location>
</feature>
<feature type="compositionally biased region" description="Polar residues" evidence="1">
    <location>
        <begin position="1"/>
        <end position="12"/>
    </location>
</feature>
<evidence type="ECO:0000313" key="2">
    <source>
        <dbReference type="EMBL" id="ETI38779.1"/>
    </source>
</evidence>
<dbReference type="AlphaFoldDB" id="V9EHZ4"/>
<comment type="caution">
    <text evidence="2">The sequence shown here is derived from an EMBL/GenBank/DDBJ whole genome shotgun (WGS) entry which is preliminary data.</text>
</comment>
<reference evidence="2 3" key="1">
    <citation type="submission" date="2013-11" db="EMBL/GenBank/DDBJ databases">
        <title>The Genome Sequence of Phytophthora parasitica P1569.</title>
        <authorList>
            <consortium name="The Broad Institute Genomics Platform"/>
            <person name="Russ C."/>
            <person name="Tyler B."/>
            <person name="Panabieres F."/>
            <person name="Shan W."/>
            <person name="Tripathy S."/>
            <person name="Grunwald N."/>
            <person name="Machado M."/>
            <person name="Johnson C.S."/>
            <person name="Arredondo F."/>
            <person name="Hong C."/>
            <person name="Coffey M."/>
            <person name="Young S.K."/>
            <person name="Zeng Q."/>
            <person name="Gargeya S."/>
            <person name="Fitzgerald M."/>
            <person name="Abouelleil A."/>
            <person name="Alvarado L."/>
            <person name="Chapman S.B."/>
            <person name="Gainer-Dewar J."/>
            <person name="Goldberg J."/>
            <person name="Griggs A."/>
            <person name="Gujja S."/>
            <person name="Hansen M."/>
            <person name="Howarth C."/>
            <person name="Imamovic A."/>
            <person name="Ireland A."/>
            <person name="Larimer J."/>
            <person name="McCowan C."/>
            <person name="Murphy C."/>
            <person name="Pearson M."/>
            <person name="Poon T.W."/>
            <person name="Priest M."/>
            <person name="Roberts A."/>
            <person name="Saif S."/>
            <person name="Shea T."/>
            <person name="Sykes S."/>
            <person name="Wortman J."/>
            <person name="Nusbaum C."/>
            <person name="Birren B."/>
        </authorList>
    </citation>
    <scope>NUCLEOTIDE SEQUENCE [LARGE SCALE GENOMIC DNA]</scope>
    <source>
        <strain evidence="2 3">P1569</strain>
    </source>
</reference>
<dbReference type="HOGENOM" id="CLU_1900354_0_0_1"/>
<dbReference type="OrthoDB" id="139438at2759"/>
<organism evidence="2 3">
    <name type="scientific">Phytophthora nicotianae P1569</name>
    <dbReference type="NCBI Taxonomy" id="1317065"/>
    <lineage>
        <taxon>Eukaryota</taxon>
        <taxon>Sar</taxon>
        <taxon>Stramenopiles</taxon>
        <taxon>Oomycota</taxon>
        <taxon>Peronosporomycetes</taxon>
        <taxon>Peronosporales</taxon>
        <taxon>Peronosporaceae</taxon>
        <taxon>Phytophthora</taxon>
    </lineage>
</organism>